<organism evidence="1 2">
    <name type="scientific">Myxococcus fulvus (strain ATCC BAA-855 / HW-1)</name>
    <dbReference type="NCBI Taxonomy" id="483219"/>
    <lineage>
        <taxon>Bacteria</taxon>
        <taxon>Pseudomonadati</taxon>
        <taxon>Myxococcota</taxon>
        <taxon>Myxococcia</taxon>
        <taxon>Myxococcales</taxon>
        <taxon>Cystobacterineae</taxon>
        <taxon>Myxococcaceae</taxon>
        <taxon>Myxococcus</taxon>
    </lineage>
</organism>
<gene>
    <name evidence="1" type="ordered locus">LILAB_24915</name>
</gene>
<evidence type="ECO:0000313" key="2">
    <source>
        <dbReference type="Proteomes" id="UP000000488"/>
    </source>
</evidence>
<dbReference type="EMBL" id="CP002830">
    <property type="protein sequence ID" value="AEI66878.1"/>
    <property type="molecule type" value="Genomic_DNA"/>
</dbReference>
<dbReference type="HOGENOM" id="CLU_2369904_0_0_7"/>
<evidence type="ECO:0000313" key="1">
    <source>
        <dbReference type="EMBL" id="AEI66878.1"/>
    </source>
</evidence>
<accession>F8C6T6</accession>
<reference evidence="1 2" key="1">
    <citation type="journal article" date="2011" name="J. Bacteriol.">
        <title>Genome sequence of the halotolerant marine bacterium Myxococcus fulvus HW-1.</title>
        <authorList>
            <person name="Li Z.F."/>
            <person name="Li X."/>
            <person name="Liu H."/>
            <person name="Liu X."/>
            <person name="Han K."/>
            <person name="Wu Z.H."/>
            <person name="Hu W."/>
            <person name="Li F.F."/>
            <person name="Li Y.Z."/>
        </authorList>
    </citation>
    <scope>NUCLEOTIDE SEQUENCE [LARGE SCALE GENOMIC DNA]</scope>
    <source>
        <strain evidence="2">ATCC BAA-855 / HW-1</strain>
    </source>
</reference>
<dbReference type="AlphaFoldDB" id="F8C6T6"/>
<dbReference type="KEGG" id="mfu:LILAB_24915"/>
<protein>
    <submittedName>
        <fullName evidence="1">Uncharacterized protein</fullName>
    </submittedName>
</protein>
<dbReference type="Proteomes" id="UP000000488">
    <property type="component" value="Chromosome"/>
</dbReference>
<name>F8C6T6_MYXFH</name>
<proteinExistence type="predicted"/>
<sequence>MVDAGRMLESVLACFELTLQAGEVAPGLGEAIQHIPDEDVHRFRAVMMQPPSDAESASAKALALVELRAAAGALRHALSCTCSRVEEIATSLARC</sequence>